<evidence type="ECO:0008006" key="5">
    <source>
        <dbReference type="Google" id="ProtNLM"/>
    </source>
</evidence>
<feature type="signal peptide" evidence="2">
    <location>
        <begin position="1"/>
        <end position="24"/>
    </location>
</feature>
<organism evidence="3 4">
    <name type="scientific">Niveomyces insectorum RCEF 264</name>
    <dbReference type="NCBI Taxonomy" id="1081102"/>
    <lineage>
        <taxon>Eukaryota</taxon>
        <taxon>Fungi</taxon>
        <taxon>Dikarya</taxon>
        <taxon>Ascomycota</taxon>
        <taxon>Pezizomycotina</taxon>
        <taxon>Sordariomycetes</taxon>
        <taxon>Hypocreomycetidae</taxon>
        <taxon>Hypocreales</taxon>
        <taxon>Cordycipitaceae</taxon>
        <taxon>Niveomyces</taxon>
    </lineage>
</organism>
<dbReference type="AlphaFoldDB" id="A0A167Q9J3"/>
<feature type="region of interest" description="Disordered" evidence="1">
    <location>
        <begin position="103"/>
        <end position="133"/>
    </location>
</feature>
<accession>A0A167Q9J3</accession>
<keyword evidence="2" id="KW-0732">Signal</keyword>
<feature type="chain" id="PRO_5007891443" description="Secreted protein" evidence="2">
    <location>
        <begin position="25"/>
        <end position="334"/>
    </location>
</feature>
<dbReference type="Pfam" id="PF14273">
    <property type="entry name" value="DUF4360"/>
    <property type="match status" value="1"/>
</dbReference>
<protein>
    <recommendedName>
        <fullName evidence="5">Secreted protein</fullName>
    </recommendedName>
</protein>
<keyword evidence="4" id="KW-1185">Reference proteome</keyword>
<evidence type="ECO:0000256" key="1">
    <source>
        <dbReference type="SAM" id="MobiDB-lite"/>
    </source>
</evidence>
<dbReference type="Proteomes" id="UP000076874">
    <property type="component" value="Unassembled WGS sequence"/>
</dbReference>
<feature type="compositionally biased region" description="Low complexity" evidence="1">
    <location>
        <begin position="282"/>
        <end position="310"/>
    </location>
</feature>
<sequence>MAAWALRGLAAVFVLAAHGTTVWAAPATASSDAGVVATTTTATSSAAPTDVYIAPNVLNITESGSGCPIGLGGMVHQMQNYTPVFMFTGWGLTLNGSAIPVLPPGGQNATSGSGSGSGSVNGSSGNTDPGAQDTHVVRGSVAKFCKELVAFGGAPVGYQVHIGQVTVSGYAELDPGSFVGVRVNTRFDRAEAGRANATVSAAALRNGTFSVTLVPDPVTWSPCINSTGLLPVVYVRTSVSVNGTALPSGTYSSGRLGGASTDMTRGLTMHFVPEWRPCPAASLAPSAASPSASSSASPSSASSSTASSTPVKDPPIQAGPPTATPPPMSMGGMD</sequence>
<dbReference type="InterPro" id="IPR025649">
    <property type="entry name" value="DUF4360"/>
</dbReference>
<evidence type="ECO:0000256" key="2">
    <source>
        <dbReference type="SAM" id="SignalP"/>
    </source>
</evidence>
<proteinExistence type="predicted"/>
<reference evidence="3 4" key="1">
    <citation type="journal article" date="2016" name="Genome Biol. Evol.">
        <title>Divergent and convergent evolution of fungal pathogenicity.</title>
        <authorList>
            <person name="Shang Y."/>
            <person name="Xiao G."/>
            <person name="Zheng P."/>
            <person name="Cen K."/>
            <person name="Zhan S."/>
            <person name="Wang C."/>
        </authorList>
    </citation>
    <scope>NUCLEOTIDE SEQUENCE [LARGE SCALE GENOMIC DNA]</scope>
    <source>
        <strain evidence="3 4">RCEF 264</strain>
    </source>
</reference>
<dbReference type="OrthoDB" id="5240920at2759"/>
<evidence type="ECO:0000313" key="3">
    <source>
        <dbReference type="EMBL" id="OAA57432.1"/>
    </source>
</evidence>
<comment type="caution">
    <text evidence="3">The sequence shown here is derived from an EMBL/GenBank/DDBJ whole genome shotgun (WGS) entry which is preliminary data.</text>
</comment>
<dbReference type="EMBL" id="AZHD01000014">
    <property type="protein sequence ID" value="OAA57432.1"/>
    <property type="molecule type" value="Genomic_DNA"/>
</dbReference>
<name>A0A167Q9J3_9HYPO</name>
<gene>
    <name evidence="3" type="ORF">SPI_07091</name>
</gene>
<feature type="region of interest" description="Disordered" evidence="1">
    <location>
        <begin position="282"/>
        <end position="334"/>
    </location>
</feature>
<evidence type="ECO:0000313" key="4">
    <source>
        <dbReference type="Proteomes" id="UP000076874"/>
    </source>
</evidence>